<dbReference type="InterPro" id="IPR009072">
    <property type="entry name" value="Histone-fold"/>
</dbReference>
<keyword evidence="7 9" id="KW-0539">Nucleus</keyword>
<comment type="subcellular location">
    <subcellularLocation>
        <location evidence="2">Chromosome</location>
    </subcellularLocation>
    <subcellularLocation>
        <location evidence="1 9">Nucleus</location>
    </subcellularLocation>
</comment>
<dbReference type="GO" id="GO:0030527">
    <property type="term" value="F:structural constituent of chromatin"/>
    <property type="evidence" value="ECO:0007669"/>
    <property type="project" value="InterPro"/>
</dbReference>
<proteinExistence type="inferred from homology"/>
<evidence type="ECO:0000313" key="13">
    <source>
        <dbReference type="EMBL" id="KAJ7767414.1"/>
    </source>
</evidence>
<dbReference type="Proteomes" id="UP001215280">
    <property type="component" value="Unassembled WGS sequence"/>
</dbReference>
<evidence type="ECO:0000256" key="3">
    <source>
        <dbReference type="ARBA" id="ARBA00010691"/>
    </source>
</evidence>
<feature type="domain" description="Core Histone H2A/H2B/H3" evidence="11">
    <location>
        <begin position="21"/>
        <end position="95"/>
    </location>
</feature>
<dbReference type="AlphaFoldDB" id="A0AAD7JLG8"/>
<evidence type="ECO:0000256" key="4">
    <source>
        <dbReference type="ARBA" id="ARBA00022454"/>
    </source>
</evidence>
<organism evidence="13 14">
    <name type="scientific">Mycena maculata</name>
    <dbReference type="NCBI Taxonomy" id="230809"/>
    <lineage>
        <taxon>Eukaryota</taxon>
        <taxon>Fungi</taxon>
        <taxon>Dikarya</taxon>
        <taxon>Basidiomycota</taxon>
        <taxon>Agaricomycotina</taxon>
        <taxon>Agaricomycetes</taxon>
        <taxon>Agaricomycetidae</taxon>
        <taxon>Agaricales</taxon>
        <taxon>Marasmiineae</taxon>
        <taxon>Mycenaceae</taxon>
        <taxon>Mycena</taxon>
    </lineage>
</organism>
<gene>
    <name evidence="13" type="ORF">DFH07DRAFT_915612</name>
</gene>
<dbReference type="CDD" id="cd00074">
    <property type="entry name" value="HFD_H2A"/>
    <property type="match status" value="1"/>
</dbReference>
<reference evidence="13" key="1">
    <citation type="submission" date="2023-03" db="EMBL/GenBank/DDBJ databases">
        <title>Massive genome expansion in bonnet fungi (Mycena s.s.) driven by repeated elements and novel gene families across ecological guilds.</title>
        <authorList>
            <consortium name="Lawrence Berkeley National Laboratory"/>
            <person name="Harder C.B."/>
            <person name="Miyauchi S."/>
            <person name="Viragh M."/>
            <person name="Kuo A."/>
            <person name="Thoen E."/>
            <person name="Andreopoulos B."/>
            <person name="Lu D."/>
            <person name="Skrede I."/>
            <person name="Drula E."/>
            <person name="Henrissat B."/>
            <person name="Morin E."/>
            <person name="Kohler A."/>
            <person name="Barry K."/>
            <person name="LaButti K."/>
            <person name="Morin E."/>
            <person name="Salamov A."/>
            <person name="Lipzen A."/>
            <person name="Mereny Z."/>
            <person name="Hegedus B."/>
            <person name="Baldrian P."/>
            <person name="Stursova M."/>
            <person name="Weitz H."/>
            <person name="Taylor A."/>
            <person name="Grigoriev I.V."/>
            <person name="Nagy L.G."/>
            <person name="Martin F."/>
            <person name="Kauserud H."/>
        </authorList>
    </citation>
    <scope>NUCLEOTIDE SEQUENCE</scope>
    <source>
        <strain evidence="13">CBHHK188m</strain>
    </source>
</reference>
<evidence type="ECO:0000256" key="2">
    <source>
        <dbReference type="ARBA" id="ARBA00004286"/>
    </source>
</evidence>
<keyword evidence="14" id="KW-1185">Reference proteome</keyword>
<dbReference type="PROSITE" id="PS00046">
    <property type="entry name" value="HISTONE_H2A"/>
    <property type="match status" value="1"/>
</dbReference>
<dbReference type="InterPro" id="IPR032454">
    <property type="entry name" value="Histone_H2A_C"/>
</dbReference>
<evidence type="ECO:0000256" key="6">
    <source>
        <dbReference type="ARBA" id="ARBA00023125"/>
    </source>
</evidence>
<evidence type="ECO:0000259" key="12">
    <source>
        <dbReference type="Pfam" id="PF16211"/>
    </source>
</evidence>
<feature type="compositionally biased region" description="Basic residues" evidence="10">
    <location>
        <begin position="1"/>
        <end position="10"/>
    </location>
</feature>
<dbReference type="SMART" id="SM00414">
    <property type="entry name" value="H2A"/>
    <property type="match status" value="1"/>
</dbReference>
<dbReference type="PRINTS" id="PR00620">
    <property type="entry name" value="HISTONEH2A"/>
</dbReference>
<comment type="subunit">
    <text evidence="9">The nucleosome is a histone octamer containing two molecules each of H2A, H2B, H3 and H4 assembled in one H3-H4 heterotetramer and two H2A-H2B heterodimers. The octamer wraps approximately 147 bp of DNA.</text>
</comment>
<dbReference type="InterPro" id="IPR032458">
    <property type="entry name" value="Histone_H2A_CS"/>
</dbReference>
<name>A0AAD7JLG8_9AGAR</name>
<feature type="region of interest" description="Disordered" evidence="10">
    <location>
        <begin position="1"/>
        <end position="22"/>
    </location>
</feature>
<evidence type="ECO:0000256" key="10">
    <source>
        <dbReference type="SAM" id="MobiDB-lite"/>
    </source>
</evidence>
<keyword evidence="5" id="KW-0007">Acetylation</keyword>
<dbReference type="Pfam" id="PF00125">
    <property type="entry name" value="Histone"/>
    <property type="match status" value="1"/>
</dbReference>
<dbReference type="PANTHER" id="PTHR23430">
    <property type="entry name" value="HISTONE H2A"/>
    <property type="match status" value="1"/>
</dbReference>
<evidence type="ECO:0000256" key="5">
    <source>
        <dbReference type="ARBA" id="ARBA00022990"/>
    </source>
</evidence>
<dbReference type="Pfam" id="PF16211">
    <property type="entry name" value="Histone_H2A_C"/>
    <property type="match status" value="1"/>
</dbReference>
<sequence>MSGKGKRIGGKGKTDYTSGVRQSSSTKAGLAFPVARIRRMLKDGKYAKNVSPVAGVYLAAVLEYLMAELLELAGNCARDNNRVRIIPRHLLLAIRNDDELDTLLKKVMITQGGVVPFIHKNLIPLRKEKKMADAV</sequence>
<dbReference type="Gene3D" id="1.10.20.10">
    <property type="entry name" value="Histone, subunit A"/>
    <property type="match status" value="1"/>
</dbReference>
<dbReference type="GO" id="GO:0003677">
    <property type="term" value="F:DNA binding"/>
    <property type="evidence" value="ECO:0007669"/>
    <property type="project" value="UniProtKB-KW"/>
</dbReference>
<comment type="caution">
    <text evidence="13">The sequence shown here is derived from an EMBL/GenBank/DDBJ whole genome shotgun (WGS) entry which is preliminary data.</text>
</comment>
<keyword evidence="4 9" id="KW-0158">Chromosome</keyword>
<evidence type="ECO:0000256" key="8">
    <source>
        <dbReference type="ARBA" id="ARBA00023269"/>
    </source>
</evidence>
<dbReference type="SUPFAM" id="SSF47113">
    <property type="entry name" value="Histone-fold"/>
    <property type="match status" value="1"/>
</dbReference>
<protein>
    <recommendedName>
        <fullName evidence="9">Histone H2A</fullName>
    </recommendedName>
</protein>
<evidence type="ECO:0000256" key="7">
    <source>
        <dbReference type="ARBA" id="ARBA00023242"/>
    </source>
</evidence>
<dbReference type="InterPro" id="IPR002119">
    <property type="entry name" value="Histone_H2A"/>
</dbReference>
<evidence type="ECO:0000259" key="11">
    <source>
        <dbReference type="Pfam" id="PF00125"/>
    </source>
</evidence>
<evidence type="ECO:0000256" key="9">
    <source>
        <dbReference type="RuleBase" id="RU003767"/>
    </source>
</evidence>
<dbReference type="GO" id="GO:0046982">
    <property type="term" value="F:protein heterodimerization activity"/>
    <property type="evidence" value="ECO:0007669"/>
    <property type="project" value="InterPro"/>
</dbReference>
<evidence type="ECO:0000256" key="1">
    <source>
        <dbReference type="ARBA" id="ARBA00004123"/>
    </source>
</evidence>
<accession>A0AAD7JLG8</accession>
<dbReference type="InterPro" id="IPR007125">
    <property type="entry name" value="H2A/H2B/H3"/>
</dbReference>
<feature type="domain" description="Histone H2A C-terminal" evidence="12">
    <location>
        <begin position="98"/>
        <end position="130"/>
    </location>
</feature>
<dbReference type="GO" id="GO:0000786">
    <property type="term" value="C:nucleosome"/>
    <property type="evidence" value="ECO:0007669"/>
    <property type="project" value="UniProtKB-KW"/>
</dbReference>
<evidence type="ECO:0000313" key="14">
    <source>
        <dbReference type="Proteomes" id="UP001215280"/>
    </source>
</evidence>
<comment type="similarity">
    <text evidence="3 9">Belongs to the histone H2A family.</text>
</comment>
<dbReference type="GO" id="GO:0005634">
    <property type="term" value="C:nucleus"/>
    <property type="evidence" value="ECO:0007669"/>
    <property type="project" value="UniProtKB-SubCell"/>
</dbReference>
<dbReference type="EMBL" id="JARJLG010000030">
    <property type="protein sequence ID" value="KAJ7767414.1"/>
    <property type="molecule type" value="Genomic_DNA"/>
</dbReference>
<dbReference type="FunFam" id="1.10.20.10:FF:000093">
    <property type="entry name" value="Histone H2A"/>
    <property type="match status" value="1"/>
</dbReference>
<keyword evidence="8 9" id="KW-0544">Nucleosome core</keyword>
<keyword evidence="6 9" id="KW-0238">DNA-binding</keyword>